<keyword evidence="9" id="KW-0812">Transmembrane</keyword>
<dbReference type="STRING" id="115433.SAMN05421835_102101"/>
<proteinExistence type="predicted"/>
<dbReference type="CDD" id="cd16917">
    <property type="entry name" value="HATPase_UhpB-NarQ-NarX-like"/>
    <property type="match status" value="1"/>
</dbReference>
<protein>
    <recommendedName>
        <fullName evidence="2">histidine kinase</fullName>
        <ecNumber evidence="2">2.7.13.3</ecNumber>
    </recommendedName>
</protein>
<dbReference type="InterPro" id="IPR003594">
    <property type="entry name" value="HATPase_dom"/>
</dbReference>
<accession>A0A1I3LYZ0</accession>
<dbReference type="InterPro" id="IPR011712">
    <property type="entry name" value="Sig_transdc_His_kin_sub3_dim/P"/>
</dbReference>
<evidence type="ECO:0000259" key="10">
    <source>
        <dbReference type="SMART" id="SM00387"/>
    </source>
</evidence>
<keyword evidence="9" id="KW-0472">Membrane</keyword>
<dbReference type="SUPFAM" id="SSF55874">
    <property type="entry name" value="ATPase domain of HSP90 chaperone/DNA topoisomerase II/histidine kinase"/>
    <property type="match status" value="1"/>
</dbReference>
<evidence type="ECO:0000256" key="3">
    <source>
        <dbReference type="ARBA" id="ARBA00022553"/>
    </source>
</evidence>
<evidence type="ECO:0000256" key="1">
    <source>
        <dbReference type="ARBA" id="ARBA00000085"/>
    </source>
</evidence>
<dbReference type="InterPro" id="IPR050482">
    <property type="entry name" value="Sensor_HK_TwoCompSys"/>
</dbReference>
<dbReference type="GO" id="GO:0046983">
    <property type="term" value="F:protein dimerization activity"/>
    <property type="evidence" value="ECO:0007669"/>
    <property type="project" value="InterPro"/>
</dbReference>
<dbReference type="Gene3D" id="3.30.565.10">
    <property type="entry name" value="Histidine kinase-like ATPase, C-terminal domain"/>
    <property type="match status" value="1"/>
</dbReference>
<keyword evidence="3" id="KW-0597">Phosphoprotein</keyword>
<keyword evidence="6 11" id="KW-0418">Kinase</keyword>
<dbReference type="InterPro" id="IPR036890">
    <property type="entry name" value="HATPase_C_sf"/>
</dbReference>
<feature type="transmembrane region" description="Helical" evidence="9">
    <location>
        <begin position="56"/>
        <end position="74"/>
    </location>
</feature>
<keyword evidence="7" id="KW-0067">ATP-binding</keyword>
<keyword evidence="9" id="KW-1133">Transmembrane helix</keyword>
<dbReference type="OrthoDB" id="5242012at2"/>
<dbReference type="Gene3D" id="1.20.5.1930">
    <property type="match status" value="1"/>
</dbReference>
<evidence type="ECO:0000313" key="12">
    <source>
        <dbReference type="Proteomes" id="UP000199025"/>
    </source>
</evidence>
<name>A0A1I3LYZ0_9PSEU</name>
<feature type="transmembrane region" description="Helical" evidence="9">
    <location>
        <begin position="30"/>
        <end position="50"/>
    </location>
</feature>
<feature type="transmembrane region" description="Helical" evidence="9">
    <location>
        <begin position="116"/>
        <end position="149"/>
    </location>
</feature>
<evidence type="ECO:0000256" key="5">
    <source>
        <dbReference type="ARBA" id="ARBA00022741"/>
    </source>
</evidence>
<comment type="catalytic activity">
    <reaction evidence="1">
        <text>ATP + protein L-histidine = ADP + protein N-phospho-L-histidine.</text>
        <dbReference type="EC" id="2.7.13.3"/>
    </reaction>
</comment>
<dbReference type="Pfam" id="PF07730">
    <property type="entry name" value="HisKA_3"/>
    <property type="match status" value="1"/>
</dbReference>
<dbReference type="SMART" id="SM00387">
    <property type="entry name" value="HATPase_c"/>
    <property type="match status" value="1"/>
</dbReference>
<dbReference type="AlphaFoldDB" id="A0A1I3LYZ0"/>
<reference evidence="11 12" key="1">
    <citation type="submission" date="2016-10" db="EMBL/GenBank/DDBJ databases">
        <authorList>
            <person name="de Groot N.N."/>
        </authorList>
    </citation>
    <scope>NUCLEOTIDE SEQUENCE [LARGE SCALE GENOMIC DNA]</scope>
    <source>
        <strain evidence="11 12">DSM 44468</strain>
    </source>
</reference>
<evidence type="ECO:0000256" key="2">
    <source>
        <dbReference type="ARBA" id="ARBA00012438"/>
    </source>
</evidence>
<feature type="domain" description="Histidine kinase/HSP90-like ATPase" evidence="10">
    <location>
        <begin position="332"/>
        <end position="422"/>
    </location>
</feature>
<evidence type="ECO:0000313" key="11">
    <source>
        <dbReference type="EMBL" id="SFI89770.1"/>
    </source>
</evidence>
<dbReference type="GO" id="GO:0000155">
    <property type="term" value="F:phosphorelay sensor kinase activity"/>
    <property type="evidence" value="ECO:0007669"/>
    <property type="project" value="InterPro"/>
</dbReference>
<evidence type="ECO:0000256" key="4">
    <source>
        <dbReference type="ARBA" id="ARBA00022679"/>
    </source>
</evidence>
<dbReference type="Proteomes" id="UP000199025">
    <property type="component" value="Unassembled WGS sequence"/>
</dbReference>
<feature type="transmembrane region" description="Helical" evidence="9">
    <location>
        <begin position="169"/>
        <end position="189"/>
    </location>
</feature>
<sequence>MARPAPPGQAGVVNRRLLTAPFTRVFAKELLWALMPFLPTLVCVVVLAAGLVLGTLLSPVFLGVLLLAGVLDAVRDLGGLHRRLARRLLGVTVADPPPPLRSLRARLRDRVARRTFGYLLVRLPLSFVNLTVAVTLLGYGLLALTYPLYWGATRGSLLPLTDLRFSTWFASLPFALAGAALLLATPWLLHGLTSLDRALVVSLLGPRSLTERVRDLEQSRAEVMDDATTRLRRIERDLHDGAQAQLVALAMKLGLARDELAREDTDVATLRRLVGAAHGEAKQALTELRDLARGIRPPALDAGLEVALTTLAARSAVDVRLHVDLPDRPSPALETLLYFSAAELLTNAVKHGHAPVVHVELTAPDGVVRLVVSDEGEGGARLSPGGGLAGVAERVGTVDGHLDIASPLGGPTVITARIPAGG</sequence>
<dbReference type="EC" id="2.7.13.3" evidence="2"/>
<keyword evidence="4" id="KW-0808">Transferase</keyword>
<dbReference type="GO" id="GO:0005524">
    <property type="term" value="F:ATP binding"/>
    <property type="evidence" value="ECO:0007669"/>
    <property type="project" value="UniProtKB-KW"/>
</dbReference>
<dbReference type="PANTHER" id="PTHR24421">
    <property type="entry name" value="NITRATE/NITRITE SENSOR PROTEIN NARX-RELATED"/>
    <property type="match status" value="1"/>
</dbReference>
<evidence type="ECO:0000256" key="8">
    <source>
        <dbReference type="ARBA" id="ARBA00023012"/>
    </source>
</evidence>
<evidence type="ECO:0000256" key="9">
    <source>
        <dbReference type="SAM" id="Phobius"/>
    </source>
</evidence>
<keyword evidence="8" id="KW-0902">Two-component regulatory system</keyword>
<dbReference type="Pfam" id="PF13796">
    <property type="entry name" value="Sensor"/>
    <property type="match status" value="1"/>
</dbReference>
<gene>
    <name evidence="11" type="ORF">SAMN05421835_102101</name>
</gene>
<dbReference type="InterPro" id="IPR025828">
    <property type="entry name" value="Put_sensor_dom"/>
</dbReference>
<dbReference type="PANTHER" id="PTHR24421:SF10">
    <property type="entry name" value="NITRATE_NITRITE SENSOR PROTEIN NARQ"/>
    <property type="match status" value="1"/>
</dbReference>
<dbReference type="EMBL" id="FORP01000002">
    <property type="protein sequence ID" value="SFI89770.1"/>
    <property type="molecule type" value="Genomic_DNA"/>
</dbReference>
<evidence type="ECO:0000256" key="6">
    <source>
        <dbReference type="ARBA" id="ARBA00022777"/>
    </source>
</evidence>
<keyword evidence="5" id="KW-0547">Nucleotide-binding</keyword>
<organism evidence="11 12">
    <name type="scientific">Amycolatopsis sacchari</name>
    <dbReference type="NCBI Taxonomy" id="115433"/>
    <lineage>
        <taxon>Bacteria</taxon>
        <taxon>Bacillati</taxon>
        <taxon>Actinomycetota</taxon>
        <taxon>Actinomycetes</taxon>
        <taxon>Pseudonocardiales</taxon>
        <taxon>Pseudonocardiaceae</taxon>
        <taxon>Amycolatopsis</taxon>
    </lineage>
</organism>
<keyword evidence="12" id="KW-1185">Reference proteome</keyword>
<dbReference type="Pfam" id="PF02518">
    <property type="entry name" value="HATPase_c"/>
    <property type="match status" value="1"/>
</dbReference>
<evidence type="ECO:0000256" key="7">
    <source>
        <dbReference type="ARBA" id="ARBA00022840"/>
    </source>
</evidence>
<dbReference type="GO" id="GO:0016020">
    <property type="term" value="C:membrane"/>
    <property type="evidence" value="ECO:0007669"/>
    <property type="project" value="InterPro"/>
</dbReference>